<evidence type="ECO:0000256" key="2">
    <source>
        <dbReference type="ARBA" id="ARBA00005879"/>
    </source>
</evidence>
<dbReference type="InterPro" id="IPR014776">
    <property type="entry name" value="4pyrrole_Mease_sub2"/>
</dbReference>
<evidence type="ECO:0000256" key="7">
    <source>
        <dbReference type="RuleBase" id="RU003960"/>
    </source>
</evidence>
<dbReference type="Proteomes" id="UP000695264">
    <property type="component" value="Unassembled WGS sequence"/>
</dbReference>
<keyword evidence="4 7" id="KW-0489">Methyltransferase</keyword>
<dbReference type="InterPro" id="IPR003043">
    <property type="entry name" value="Uropor_MeTrfase_CS"/>
</dbReference>
<evidence type="ECO:0000256" key="1">
    <source>
        <dbReference type="ARBA" id="ARBA00004953"/>
    </source>
</evidence>
<evidence type="ECO:0000256" key="5">
    <source>
        <dbReference type="ARBA" id="ARBA00022679"/>
    </source>
</evidence>
<keyword evidence="5 7" id="KW-0808">Transferase</keyword>
<accession>A0ABX1BY97</accession>
<dbReference type="Gene3D" id="3.40.1010.10">
    <property type="entry name" value="Cobalt-precorrin-4 Transmethylase, Domain 1"/>
    <property type="match status" value="1"/>
</dbReference>
<comment type="similarity">
    <text evidence="2 7">Belongs to the precorrin methyltransferase family.</text>
</comment>
<dbReference type="CDD" id="cd11641">
    <property type="entry name" value="Precorrin-4_C11-MT"/>
    <property type="match status" value="1"/>
</dbReference>
<evidence type="ECO:0000256" key="4">
    <source>
        <dbReference type="ARBA" id="ARBA00022603"/>
    </source>
</evidence>
<gene>
    <name evidence="10" type="primary">cobM</name>
    <name evidence="10" type="ORF">HCK00_19535</name>
</gene>
<dbReference type="PROSITE" id="PS00840">
    <property type="entry name" value="SUMT_2"/>
    <property type="match status" value="1"/>
</dbReference>
<dbReference type="EMBL" id="JAATEN010000016">
    <property type="protein sequence ID" value="NJQ02672.1"/>
    <property type="molecule type" value="Genomic_DNA"/>
</dbReference>
<comment type="pathway">
    <text evidence="1">Cofactor biosynthesis; adenosylcobalamin biosynthesis.</text>
</comment>
<feature type="compositionally biased region" description="Gly residues" evidence="8">
    <location>
        <begin position="284"/>
        <end position="310"/>
    </location>
</feature>
<reference evidence="10 11" key="1">
    <citation type="submission" date="2020-03" db="EMBL/GenBank/DDBJ databases">
        <title>WGS of actinomycetes isolated from Thailand.</title>
        <authorList>
            <person name="Thawai C."/>
        </authorList>
    </citation>
    <scope>NUCLEOTIDE SEQUENCE [LARGE SCALE GENOMIC DNA]</scope>
    <source>
        <strain evidence="10 11">PLAI 1-29</strain>
    </source>
</reference>
<evidence type="ECO:0000256" key="6">
    <source>
        <dbReference type="ARBA" id="ARBA00022691"/>
    </source>
</evidence>
<dbReference type="PROSITE" id="PS00839">
    <property type="entry name" value="SUMT_1"/>
    <property type="match status" value="1"/>
</dbReference>
<sequence length="310" mass="31397">MTVYFIGAGPGAPDLITVRGQRLLASCRVCLYAGSLVPRELLAVCPPGARLVDTARLDLDRITGELVRAHREGHDVARLHSGDPSVFSAVAEQMRRLDAAGVPYVMVPGVPSFAAAAAALGRELTVPAVGQTVVLTRIARQATPMPEHEDLATLGRSRALLVLHLAARYADAVVAELLPHYGADCPAAVVAWASRPDELVLRGPLGTIGDQVRAAGVTRTAVIMVGRVLGAGQFPDSHLYSAGRDRGAGPSGCPAPSGSPEPPGHPEPSGRLDPSGPPPAPSTGGAGPSGVGGAGGRDGGPAGGPGPVGR</sequence>
<dbReference type="Pfam" id="PF00590">
    <property type="entry name" value="TP_methylase"/>
    <property type="match status" value="1"/>
</dbReference>
<feature type="region of interest" description="Disordered" evidence="8">
    <location>
        <begin position="240"/>
        <end position="310"/>
    </location>
</feature>
<dbReference type="InterPro" id="IPR000878">
    <property type="entry name" value="4pyrrol_Mease"/>
</dbReference>
<proteinExistence type="inferred from homology"/>
<feature type="compositionally biased region" description="Pro residues" evidence="8">
    <location>
        <begin position="257"/>
        <end position="266"/>
    </location>
</feature>
<dbReference type="GO" id="GO:0032259">
    <property type="term" value="P:methylation"/>
    <property type="evidence" value="ECO:0007669"/>
    <property type="project" value="UniProtKB-KW"/>
</dbReference>
<dbReference type="InterPro" id="IPR014777">
    <property type="entry name" value="4pyrrole_Mease_sub1"/>
</dbReference>
<dbReference type="PANTHER" id="PTHR45790">
    <property type="entry name" value="SIROHEME SYNTHASE-RELATED"/>
    <property type="match status" value="1"/>
</dbReference>
<comment type="caution">
    <text evidence="10">The sequence shown here is derived from an EMBL/GenBank/DDBJ whole genome shotgun (WGS) entry which is preliminary data.</text>
</comment>
<dbReference type="NCBIfam" id="TIGR01465">
    <property type="entry name" value="cobM_cbiF"/>
    <property type="match status" value="1"/>
</dbReference>
<dbReference type="InterPro" id="IPR006362">
    <property type="entry name" value="Cbl_synth_CobM/CibF"/>
</dbReference>
<evidence type="ECO:0000313" key="11">
    <source>
        <dbReference type="Proteomes" id="UP000695264"/>
    </source>
</evidence>
<feature type="domain" description="Tetrapyrrole methylase" evidence="9">
    <location>
        <begin position="2"/>
        <end position="208"/>
    </location>
</feature>
<dbReference type="PANTHER" id="PTHR45790:SF4">
    <property type="entry name" value="COBALT-PRECORRIN-4 C(11)-METHYLTRANSFERASE"/>
    <property type="match status" value="1"/>
</dbReference>
<evidence type="ECO:0000259" key="9">
    <source>
        <dbReference type="Pfam" id="PF00590"/>
    </source>
</evidence>
<evidence type="ECO:0000313" key="10">
    <source>
        <dbReference type="EMBL" id="NJQ02672.1"/>
    </source>
</evidence>
<dbReference type="SUPFAM" id="SSF53790">
    <property type="entry name" value="Tetrapyrrole methylase"/>
    <property type="match status" value="1"/>
</dbReference>
<protein>
    <submittedName>
        <fullName evidence="10">Precorrin-4 C(11)-methyltransferase</fullName>
        <ecNumber evidence="10">2.1.1.133</ecNumber>
    </submittedName>
</protein>
<keyword evidence="3" id="KW-0169">Cobalamin biosynthesis</keyword>
<evidence type="ECO:0000256" key="8">
    <source>
        <dbReference type="SAM" id="MobiDB-lite"/>
    </source>
</evidence>
<name>A0ABX1BY97_9ACTN</name>
<keyword evidence="6" id="KW-0949">S-adenosyl-L-methionine</keyword>
<evidence type="ECO:0000256" key="3">
    <source>
        <dbReference type="ARBA" id="ARBA00022573"/>
    </source>
</evidence>
<dbReference type="Gene3D" id="3.30.950.10">
    <property type="entry name" value="Methyltransferase, Cobalt-precorrin-4 Transmethylase, Domain 2"/>
    <property type="match status" value="1"/>
</dbReference>
<dbReference type="GO" id="GO:0046026">
    <property type="term" value="F:precorrin-4 C11-methyltransferase activity"/>
    <property type="evidence" value="ECO:0007669"/>
    <property type="project" value="UniProtKB-EC"/>
</dbReference>
<keyword evidence="11" id="KW-1185">Reference proteome</keyword>
<dbReference type="InterPro" id="IPR050161">
    <property type="entry name" value="Siro_Cobalamin_biosynth"/>
</dbReference>
<dbReference type="EC" id="2.1.1.133" evidence="10"/>
<organism evidence="10 11">
    <name type="scientific">Streptomyces zingiberis</name>
    <dbReference type="NCBI Taxonomy" id="2053010"/>
    <lineage>
        <taxon>Bacteria</taxon>
        <taxon>Bacillati</taxon>
        <taxon>Actinomycetota</taxon>
        <taxon>Actinomycetes</taxon>
        <taxon>Kitasatosporales</taxon>
        <taxon>Streptomycetaceae</taxon>
        <taxon>Streptomyces</taxon>
    </lineage>
</organism>
<dbReference type="InterPro" id="IPR035996">
    <property type="entry name" value="4pyrrol_Methylase_sf"/>
</dbReference>